<evidence type="ECO:0000256" key="9">
    <source>
        <dbReference type="HAMAP-Rule" id="MF_02082"/>
    </source>
</evidence>
<evidence type="ECO:0000256" key="4">
    <source>
        <dbReference type="ARBA" id="ARBA00022679"/>
    </source>
</evidence>
<evidence type="ECO:0000256" key="2">
    <source>
        <dbReference type="ARBA" id="ARBA00022571"/>
    </source>
</evidence>
<evidence type="ECO:0000313" key="11">
    <source>
        <dbReference type="EMBL" id="BBD72456.1"/>
    </source>
</evidence>
<gene>
    <name evidence="9" type="primary">lysZ</name>
    <name evidence="12" type="ORF">GCM10007116_13130</name>
    <name evidence="11" type="ORF">HS1genome_0845</name>
</gene>
<evidence type="ECO:0000256" key="1">
    <source>
        <dbReference type="ARBA" id="ARBA00022490"/>
    </source>
</evidence>
<feature type="binding site" evidence="9">
    <location>
        <begin position="35"/>
        <end position="36"/>
    </location>
    <ligand>
        <name>substrate</name>
    </ligand>
</feature>
<feature type="domain" description="Aspartate/glutamate/uridylate kinase" evidence="10">
    <location>
        <begin position="1"/>
        <end position="241"/>
    </location>
</feature>
<evidence type="ECO:0000256" key="7">
    <source>
        <dbReference type="ARBA" id="ARBA00022840"/>
    </source>
</evidence>
<name>A0A348B2Q4_9CREN</name>
<feature type="binding site" evidence="9">
    <location>
        <position position="62"/>
    </location>
    <ligand>
        <name>substrate</name>
    </ligand>
</feature>
<comment type="pathway">
    <text evidence="9">Amino-acid biosynthesis; L-lysine biosynthesis via AAA pathway; L-lysine from L-alpha-aminoadipate (Thermus route): step 2/5.</text>
</comment>
<keyword evidence="8 9" id="KW-0457">Lysine biosynthesis</keyword>
<dbReference type="Pfam" id="PF00696">
    <property type="entry name" value="AA_kinase"/>
    <property type="match status" value="1"/>
</dbReference>
<keyword evidence="3 9" id="KW-0028">Amino-acid biosynthesis</keyword>
<dbReference type="EMBL" id="AP018553">
    <property type="protein sequence ID" value="BBD72456.1"/>
    <property type="molecule type" value="Genomic_DNA"/>
</dbReference>
<keyword evidence="7 9" id="KW-0067">ATP-binding</keyword>
<keyword evidence="2 9" id="KW-0055">Arginine biosynthesis</keyword>
<dbReference type="InterPro" id="IPR036393">
    <property type="entry name" value="AceGlu_kinase-like_sf"/>
</dbReference>
<dbReference type="Gene3D" id="3.40.1160.10">
    <property type="entry name" value="Acetylglutamate kinase-like"/>
    <property type="match status" value="1"/>
</dbReference>
<dbReference type="AlphaFoldDB" id="A0A348B2Q4"/>
<evidence type="ECO:0000256" key="6">
    <source>
        <dbReference type="ARBA" id="ARBA00022777"/>
    </source>
</evidence>
<dbReference type="GO" id="GO:0019878">
    <property type="term" value="P:lysine biosynthetic process via aminoadipic acid"/>
    <property type="evidence" value="ECO:0007669"/>
    <property type="project" value="UniProtKB-UniRule"/>
</dbReference>
<dbReference type="UniPathway" id="UPA00068"/>
<feature type="site" description="Transition state stabilizer" evidence="9">
    <location>
        <position position="224"/>
    </location>
</feature>
<comment type="subcellular location">
    <subcellularLocation>
        <location evidence="9">Cytoplasm</location>
    </subcellularLocation>
</comment>
<dbReference type="GO" id="GO:0005737">
    <property type="term" value="C:cytoplasm"/>
    <property type="evidence" value="ECO:0007669"/>
    <property type="project" value="UniProtKB-SubCell"/>
</dbReference>
<comment type="catalytic activity">
    <reaction evidence="9">
        <text>[amino-group carrier protein]-C-terminal-gamma-(L-glutamyl)-L-glutamate + ATP = [amino-group carrier protein]-C-terminal-gamma-(5-phospho-L-glutamyl)-L-glutamate + ADP</text>
        <dbReference type="Rhea" id="RHEA:52632"/>
        <dbReference type="Rhea" id="RHEA-COMP:13311"/>
        <dbReference type="Rhea" id="RHEA-COMP:13313"/>
        <dbReference type="ChEBI" id="CHEBI:30616"/>
        <dbReference type="ChEBI" id="CHEBI:136714"/>
        <dbReference type="ChEBI" id="CHEBI:136717"/>
        <dbReference type="ChEBI" id="CHEBI:456216"/>
        <dbReference type="EC" id="2.7.2.19"/>
    </reaction>
</comment>
<dbReference type="EC" id="2.7.2.19" evidence="9"/>
<dbReference type="PANTHER" id="PTHR23342:SF0">
    <property type="entry name" value="N-ACETYLGLUTAMATE SYNTHASE, MITOCHONDRIAL"/>
    <property type="match status" value="1"/>
</dbReference>
<evidence type="ECO:0000313" key="13">
    <source>
        <dbReference type="Proteomes" id="UP000276741"/>
    </source>
</evidence>
<reference evidence="12" key="1">
    <citation type="journal article" date="2014" name="Int. J. Syst. Evol. Microbiol.">
        <title>Complete genome sequence of Corynebacterium casei LMG S-19264T (=DSM 44701T), isolated from a smear-ripened cheese.</title>
        <authorList>
            <consortium name="US DOE Joint Genome Institute (JGI-PGF)"/>
            <person name="Walter F."/>
            <person name="Albersmeier A."/>
            <person name="Kalinowski J."/>
            <person name="Ruckert C."/>
        </authorList>
    </citation>
    <scope>NUCLEOTIDE SEQUENCE</scope>
    <source>
        <strain evidence="12">JCM 31740</strain>
    </source>
</reference>
<keyword evidence="1 9" id="KW-0963">Cytoplasm</keyword>
<dbReference type="OrthoDB" id="6816at2157"/>
<protein>
    <recommendedName>
        <fullName evidence="9">[LysW]-aminoadipate/[LysW]-glutamate kinase</fullName>
        <ecNumber evidence="9">2.7.2.17</ecNumber>
        <ecNumber evidence="9">2.7.2.19</ecNumber>
    </recommendedName>
</protein>
<keyword evidence="4 9" id="KW-0808">Transferase</keyword>
<comment type="function">
    <text evidence="9">Involved in both the arginine and lysine biosynthetic pathways. Phosphorylates the LysW-bound precursors glutamate (for arginine biosynthesis), respectively alpha-aminoadipate (for lysine biosynthesis).</text>
</comment>
<feature type="site" description="Transition state stabilizer" evidence="9">
    <location>
        <position position="5"/>
    </location>
</feature>
<dbReference type="SUPFAM" id="SSF53633">
    <property type="entry name" value="Carbamate kinase-like"/>
    <property type="match status" value="1"/>
</dbReference>
<evidence type="ECO:0000313" key="12">
    <source>
        <dbReference type="EMBL" id="GGT97012.1"/>
    </source>
</evidence>
<dbReference type="NCBIfam" id="TIGR00761">
    <property type="entry name" value="argB"/>
    <property type="match status" value="1"/>
</dbReference>
<dbReference type="PIRSF" id="PIRSF000728">
    <property type="entry name" value="NAGK"/>
    <property type="match status" value="1"/>
</dbReference>
<reference evidence="13" key="2">
    <citation type="submission" date="2018-04" db="EMBL/GenBank/DDBJ databases">
        <title>Complete genome sequence of Sulfodiicoccus acidiphilus strain HS-1.</title>
        <authorList>
            <person name="Sakai H.D."/>
            <person name="Kurosawa N."/>
        </authorList>
    </citation>
    <scope>NUCLEOTIDE SEQUENCE [LARGE SCALE GENOMIC DNA]</scope>
    <source>
        <strain evidence="13">HS-1</strain>
    </source>
</reference>
<dbReference type="PANTHER" id="PTHR23342">
    <property type="entry name" value="N-ACETYLGLUTAMATE SYNTHASE"/>
    <property type="match status" value="1"/>
</dbReference>
<dbReference type="RefSeq" id="WP_126449762.1">
    <property type="nucleotide sequence ID" value="NZ_AP018553.1"/>
</dbReference>
<organism evidence="11 13">
    <name type="scientific">Sulfodiicoccus acidiphilus</name>
    <dbReference type="NCBI Taxonomy" id="1670455"/>
    <lineage>
        <taxon>Archaea</taxon>
        <taxon>Thermoproteota</taxon>
        <taxon>Thermoprotei</taxon>
        <taxon>Sulfolobales</taxon>
        <taxon>Sulfolobaceae</taxon>
        <taxon>Sulfodiicoccus</taxon>
    </lineage>
</organism>
<dbReference type="GO" id="GO:0042450">
    <property type="term" value="P:L-arginine biosynthetic process via ornithine"/>
    <property type="evidence" value="ECO:0007669"/>
    <property type="project" value="UniProtKB-UniRule"/>
</dbReference>
<dbReference type="CDD" id="cd04251">
    <property type="entry name" value="AAK_NAGK-UC"/>
    <property type="match status" value="1"/>
</dbReference>
<dbReference type="HAMAP" id="MF_02082">
    <property type="entry name" value="LysZ"/>
    <property type="match status" value="1"/>
</dbReference>
<dbReference type="UniPathway" id="UPA00033">
    <property type="reaction ID" value="UER00036"/>
</dbReference>
<proteinExistence type="inferred from homology"/>
<evidence type="ECO:0000256" key="3">
    <source>
        <dbReference type="ARBA" id="ARBA00022605"/>
    </source>
</evidence>
<keyword evidence="6 9" id="KW-0418">Kinase</keyword>
<dbReference type="EMBL" id="BMQS01000011">
    <property type="protein sequence ID" value="GGT97012.1"/>
    <property type="molecule type" value="Genomic_DNA"/>
</dbReference>
<reference evidence="12" key="4">
    <citation type="submission" date="2020-09" db="EMBL/GenBank/DDBJ databases">
        <authorList>
            <person name="Sun Q."/>
            <person name="Ohkuma M."/>
        </authorList>
    </citation>
    <scope>NUCLEOTIDE SEQUENCE</scope>
    <source>
        <strain evidence="12">JCM 31740</strain>
    </source>
</reference>
<feature type="binding site" evidence="9">
    <location>
        <position position="167"/>
    </location>
    <ligand>
        <name>substrate</name>
    </ligand>
</feature>
<comment type="catalytic activity">
    <reaction evidence="9">
        <text>[amino-group carrier protein]-C-terminal-N-(1,4-dicarboxybutan-1-yl)-L-glutamine + ATP = [amino-group carrier protein]-C-terminal-N-(1-carboxy-5-phosphooxy-5-oxopentan-1-yl)-L-glutamine + ADP</text>
        <dbReference type="Rhea" id="RHEA:41944"/>
        <dbReference type="Rhea" id="RHEA-COMP:9694"/>
        <dbReference type="Rhea" id="RHEA-COMP:9712"/>
        <dbReference type="ChEBI" id="CHEBI:30616"/>
        <dbReference type="ChEBI" id="CHEBI:78499"/>
        <dbReference type="ChEBI" id="CHEBI:78503"/>
        <dbReference type="ChEBI" id="CHEBI:456216"/>
        <dbReference type="EC" id="2.7.2.17"/>
    </reaction>
</comment>
<comment type="pathway">
    <text evidence="9">Amino-acid biosynthesis; L-arginine biosynthesis.</text>
</comment>
<evidence type="ECO:0000259" key="10">
    <source>
        <dbReference type="Pfam" id="PF00696"/>
    </source>
</evidence>
<dbReference type="Proteomes" id="UP000276741">
    <property type="component" value="Chromosome"/>
</dbReference>
<dbReference type="NCBIfam" id="NF010662">
    <property type="entry name" value="PRK14058.1-4"/>
    <property type="match status" value="1"/>
</dbReference>
<dbReference type="GO" id="GO:0003991">
    <property type="term" value="F:acetylglutamate kinase activity"/>
    <property type="evidence" value="ECO:0007669"/>
    <property type="project" value="TreeGrafter"/>
</dbReference>
<accession>A0A348B2Q4</accession>
<keyword evidence="13" id="KW-1185">Reference proteome</keyword>
<reference evidence="11" key="3">
    <citation type="journal article" date="2019" name="BMC Res. Notes">
        <title>Complete genome sequence of the Sulfodiicoccus acidiphilus strain HS-1T, the first crenarchaeon that lacks polB3, isolated from an acidic hot spring in Ohwaku-dani, Hakone, Japan.</title>
        <authorList>
            <person name="Sakai H.D."/>
            <person name="Kurosawa N."/>
        </authorList>
    </citation>
    <scope>NUCLEOTIDE SEQUENCE</scope>
    <source>
        <strain evidence="11">HS-1</strain>
    </source>
</reference>
<evidence type="ECO:0000256" key="5">
    <source>
        <dbReference type="ARBA" id="ARBA00022741"/>
    </source>
</evidence>
<dbReference type="InterPro" id="IPR001048">
    <property type="entry name" value="Asp/Glu/Uridylate_kinase"/>
</dbReference>
<evidence type="ECO:0000256" key="8">
    <source>
        <dbReference type="ARBA" id="ARBA00023154"/>
    </source>
</evidence>
<dbReference type="EC" id="2.7.2.17" evidence="9"/>
<dbReference type="KEGG" id="sacd:HS1genome_0845"/>
<comment type="similarity">
    <text evidence="9">Belongs to the acetylglutamate kinase family. LysZ subfamily.</text>
</comment>
<dbReference type="GeneID" id="38666344"/>
<dbReference type="InterPro" id="IPR004662">
    <property type="entry name" value="AcgluKinase_fam"/>
</dbReference>
<dbReference type="InterPro" id="IPR037529">
    <property type="entry name" value="LysZ"/>
</dbReference>
<dbReference type="Proteomes" id="UP000616143">
    <property type="component" value="Unassembled WGS sequence"/>
</dbReference>
<dbReference type="GO" id="GO:0005524">
    <property type="term" value="F:ATP binding"/>
    <property type="evidence" value="ECO:0007669"/>
    <property type="project" value="UniProtKB-KW"/>
</dbReference>
<sequence length="262" mass="27912">MIVVKAGGRVIKQARERVVESVAKAQSKVLLVHGGGDQVTETSKRMGIEPVFVTSPSGIRSRYTSMDELQVYVMVMGMINKFITASLFKAGRRAVGITGIDGPTILAERKKRIVIIDERGKKRIIDGGYTGKVVEVRTEFVTSVMERVDVVVASPLAIDREEGVPLNIDGDQAAFSLASALKANVLVLLTDVEGVLQDGKVVPKLTIQEAAELSNKIGPGMNRKLMMAAEAVKAGVTKVIISSGLVEDPVGNALEGKGTVIS</sequence>
<keyword evidence="5 9" id="KW-0547">Nucleotide-binding</keyword>